<comment type="caution">
    <text evidence="1">The sequence shown here is derived from an EMBL/GenBank/DDBJ whole genome shotgun (WGS) entry which is preliminary data.</text>
</comment>
<reference evidence="1 2" key="1">
    <citation type="submission" date="2008-03" db="EMBL/GenBank/DDBJ databases">
        <authorList>
            <person name="Paulsen I."/>
            <person name="Sebastian Y."/>
        </authorList>
    </citation>
    <scope>NUCLEOTIDE SEQUENCE [LARGE SCALE GENOMIC DNA]</scope>
    <source>
        <strain evidence="2">D str. JGS1721</strain>
    </source>
</reference>
<gene>
    <name evidence="1" type="ORF">CJD_A0474</name>
</gene>
<dbReference type="Proteomes" id="UP000003188">
    <property type="component" value="Unassembled WGS sequence"/>
</dbReference>
<name>B1V338_CLOPF</name>
<accession>B1V338</accession>
<dbReference type="AlphaFoldDB" id="B1V338"/>
<dbReference type="EMBL" id="ABOO01000017">
    <property type="protein sequence ID" value="EDT71769.1"/>
    <property type="molecule type" value="Genomic_DNA"/>
</dbReference>
<organism evidence="1 2">
    <name type="scientific">Clostridium perfringens D str. JGS1721</name>
    <dbReference type="NCBI Taxonomy" id="488537"/>
    <lineage>
        <taxon>Bacteria</taxon>
        <taxon>Bacillati</taxon>
        <taxon>Bacillota</taxon>
        <taxon>Clostridia</taxon>
        <taxon>Eubacteriales</taxon>
        <taxon>Clostridiaceae</taxon>
        <taxon>Clostridium</taxon>
    </lineage>
</organism>
<sequence length="37" mass="4170">MESLYGRSTLLPLGGIFPPFPPWTGAKRSSPRVYNYL</sequence>
<evidence type="ECO:0000313" key="1">
    <source>
        <dbReference type="EMBL" id="EDT71769.1"/>
    </source>
</evidence>
<proteinExistence type="predicted"/>
<protein>
    <submittedName>
        <fullName evidence="1">Uncharacterized protein</fullName>
    </submittedName>
</protein>
<evidence type="ECO:0000313" key="2">
    <source>
        <dbReference type="Proteomes" id="UP000003188"/>
    </source>
</evidence>